<sequence length="297" mass="30894">MANVNENDNWGAGVYQYADGDVLDGGPDSSETLPIRQLASRSLYQRLRNVTPWDAGLAAQHTYPAGACVLHAGVTWRAKVNTSAEPGTDDTKWERWAFTAAEMTDVINALAAVRYTPQALSTAQQKQARTNIRAIGSVVAIPAANEGLIWVEGTGFMVWNDPTGYEPINVVQSATTATTQALVVDSAWTNAGASVVARRTGLANLLAWTSCTNGVNGGAGGRISPMTAIQVNGAQVGFGNHLKDSYPGGGMQLDGLAVALSVQLNKGDTVACFVRNAGGAAVTATKVGAGIQVAYVA</sequence>
<dbReference type="Proteomes" id="UP001156903">
    <property type="component" value="Unassembled WGS sequence"/>
</dbReference>
<name>A0ABQ6BZR6_9BURK</name>
<protein>
    <recommendedName>
        <fullName evidence="3">Minor tail protein</fullName>
    </recommendedName>
</protein>
<gene>
    <name evidence="1" type="ORF">GCM10007935_10310</name>
</gene>
<dbReference type="RefSeq" id="WP_284306948.1">
    <property type="nucleotide sequence ID" value="NZ_BSPB01000005.1"/>
</dbReference>
<comment type="caution">
    <text evidence="1">The sequence shown here is derived from an EMBL/GenBank/DDBJ whole genome shotgun (WGS) entry which is preliminary data.</text>
</comment>
<reference evidence="2" key="1">
    <citation type="journal article" date="2019" name="Int. J. Syst. Evol. Microbiol.">
        <title>The Global Catalogue of Microorganisms (GCM) 10K type strain sequencing project: providing services to taxonomists for standard genome sequencing and annotation.</title>
        <authorList>
            <consortium name="The Broad Institute Genomics Platform"/>
            <consortium name="The Broad Institute Genome Sequencing Center for Infectious Disease"/>
            <person name="Wu L."/>
            <person name="Ma J."/>
        </authorList>
    </citation>
    <scope>NUCLEOTIDE SEQUENCE [LARGE SCALE GENOMIC DNA]</scope>
    <source>
        <strain evidence="2">NBRC 109341</strain>
    </source>
</reference>
<accession>A0ABQ6BZR6</accession>
<evidence type="ECO:0008006" key="3">
    <source>
        <dbReference type="Google" id="ProtNLM"/>
    </source>
</evidence>
<keyword evidence="2" id="KW-1185">Reference proteome</keyword>
<evidence type="ECO:0000313" key="2">
    <source>
        <dbReference type="Proteomes" id="UP001156903"/>
    </source>
</evidence>
<organism evidence="1 2">
    <name type="scientific">Hydrogenophaga electricum</name>
    <dbReference type="NCBI Taxonomy" id="1230953"/>
    <lineage>
        <taxon>Bacteria</taxon>
        <taxon>Pseudomonadati</taxon>
        <taxon>Pseudomonadota</taxon>
        <taxon>Betaproteobacteria</taxon>
        <taxon>Burkholderiales</taxon>
        <taxon>Comamonadaceae</taxon>
        <taxon>Hydrogenophaga</taxon>
    </lineage>
</organism>
<proteinExistence type="predicted"/>
<dbReference type="EMBL" id="BSPB01000005">
    <property type="protein sequence ID" value="GLS13601.1"/>
    <property type="molecule type" value="Genomic_DNA"/>
</dbReference>
<evidence type="ECO:0000313" key="1">
    <source>
        <dbReference type="EMBL" id="GLS13601.1"/>
    </source>
</evidence>